<organism evidence="9 10">
    <name type="scientific">Actinomadura fulvescens</name>
    <dbReference type="NCBI Taxonomy" id="46160"/>
    <lineage>
        <taxon>Bacteria</taxon>
        <taxon>Bacillati</taxon>
        <taxon>Actinomycetota</taxon>
        <taxon>Actinomycetes</taxon>
        <taxon>Streptosporangiales</taxon>
        <taxon>Thermomonosporaceae</taxon>
        <taxon>Actinomadura</taxon>
    </lineage>
</organism>
<keyword evidence="5 7" id="KW-1133">Transmembrane helix</keyword>
<evidence type="ECO:0000313" key="9">
    <source>
        <dbReference type="EMBL" id="GAA2603160.1"/>
    </source>
</evidence>
<feature type="transmembrane region" description="Helical" evidence="7">
    <location>
        <begin position="167"/>
        <end position="190"/>
    </location>
</feature>
<name>A0ABP6C8Z4_9ACTN</name>
<evidence type="ECO:0000256" key="4">
    <source>
        <dbReference type="ARBA" id="ARBA00022692"/>
    </source>
</evidence>
<proteinExistence type="predicted"/>
<dbReference type="PANTHER" id="PTHR42718">
    <property type="entry name" value="MAJOR FACILITATOR SUPERFAMILY MULTIDRUG TRANSPORTER MFSC"/>
    <property type="match status" value="1"/>
</dbReference>
<feature type="transmembrane region" description="Helical" evidence="7">
    <location>
        <begin position="231"/>
        <end position="248"/>
    </location>
</feature>
<feature type="transmembrane region" description="Helical" evidence="7">
    <location>
        <begin position="475"/>
        <end position="495"/>
    </location>
</feature>
<keyword evidence="6 7" id="KW-0472">Membrane</keyword>
<keyword evidence="10" id="KW-1185">Reference proteome</keyword>
<evidence type="ECO:0000259" key="8">
    <source>
        <dbReference type="PROSITE" id="PS50850"/>
    </source>
</evidence>
<comment type="subcellular location">
    <subcellularLocation>
        <location evidence="1">Cell membrane</location>
        <topology evidence="1">Multi-pass membrane protein</topology>
    </subcellularLocation>
</comment>
<dbReference type="CDD" id="cd17321">
    <property type="entry name" value="MFS_MMR_MDR_like"/>
    <property type="match status" value="1"/>
</dbReference>
<keyword evidence="3" id="KW-1003">Cell membrane</keyword>
<feature type="domain" description="Major facilitator superfamily (MFS) profile" evidence="8">
    <location>
        <begin position="16"/>
        <end position="498"/>
    </location>
</feature>
<dbReference type="InterPro" id="IPR020846">
    <property type="entry name" value="MFS_dom"/>
</dbReference>
<evidence type="ECO:0000256" key="6">
    <source>
        <dbReference type="ARBA" id="ARBA00023136"/>
    </source>
</evidence>
<feature type="transmembrane region" description="Helical" evidence="7">
    <location>
        <begin position="17"/>
        <end position="37"/>
    </location>
</feature>
<dbReference type="PRINTS" id="PR01035">
    <property type="entry name" value="TCRTETA"/>
</dbReference>
<dbReference type="SUPFAM" id="SSF103473">
    <property type="entry name" value="MFS general substrate transporter"/>
    <property type="match status" value="1"/>
</dbReference>
<dbReference type="EMBL" id="BAAATD010000005">
    <property type="protein sequence ID" value="GAA2603160.1"/>
    <property type="molecule type" value="Genomic_DNA"/>
</dbReference>
<evidence type="ECO:0000256" key="2">
    <source>
        <dbReference type="ARBA" id="ARBA00022448"/>
    </source>
</evidence>
<comment type="caution">
    <text evidence="9">The sequence shown here is derived from an EMBL/GenBank/DDBJ whole genome shotgun (WGS) entry which is preliminary data.</text>
</comment>
<dbReference type="Gene3D" id="1.20.1720.10">
    <property type="entry name" value="Multidrug resistance protein D"/>
    <property type="match status" value="2"/>
</dbReference>
<protein>
    <submittedName>
        <fullName evidence="9">MFS transporter</fullName>
    </submittedName>
</protein>
<feature type="transmembrane region" description="Helical" evidence="7">
    <location>
        <begin position="334"/>
        <end position="353"/>
    </location>
</feature>
<evidence type="ECO:0000256" key="7">
    <source>
        <dbReference type="SAM" id="Phobius"/>
    </source>
</evidence>
<dbReference type="InterPro" id="IPR011701">
    <property type="entry name" value="MFS"/>
</dbReference>
<feature type="transmembrane region" description="Helical" evidence="7">
    <location>
        <begin position="202"/>
        <end position="219"/>
    </location>
</feature>
<dbReference type="Proteomes" id="UP001501509">
    <property type="component" value="Unassembled WGS sequence"/>
</dbReference>
<feature type="transmembrane region" description="Helical" evidence="7">
    <location>
        <begin position="359"/>
        <end position="385"/>
    </location>
</feature>
<feature type="transmembrane region" description="Helical" evidence="7">
    <location>
        <begin position="107"/>
        <end position="128"/>
    </location>
</feature>
<accession>A0ABP6C8Z4</accession>
<dbReference type="InterPro" id="IPR001958">
    <property type="entry name" value="Tet-R_TetA/multi-R_MdtG-like"/>
</dbReference>
<keyword evidence="4 7" id="KW-0812">Transmembrane</keyword>
<feature type="transmembrane region" description="Helical" evidence="7">
    <location>
        <begin position="269"/>
        <end position="289"/>
    </location>
</feature>
<keyword evidence="2" id="KW-0813">Transport</keyword>
<dbReference type="PROSITE" id="PS50850">
    <property type="entry name" value="MFS"/>
    <property type="match status" value="1"/>
</dbReference>
<evidence type="ECO:0000256" key="5">
    <source>
        <dbReference type="ARBA" id="ARBA00022989"/>
    </source>
</evidence>
<evidence type="ECO:0000313" key="10">
    <source>
        <dbReference type="Proteomes" id="UP001501509"/>
    </source>
</evidence>
<feature type="transmembrane region" description="Helical" evidence="7">
    <location>
        <begin position="406"/>
        <end position="423"/>
    </location>
</feature>
<evidence type="ECO:0000256" key="1">
    <source>
        <dbReference type="ARBA" id="ARBA00004651"/>
    </source>
</evidence>
<dbReference type="InterPro" id="IPR036259">
    <property type="entry name" value="MFS_trans_sf"/>
</dbReference>
<feature type="transmembrane region" description="Helical" evidence="7">
    <location>
        <begin position="140"/>
        <end position="161"/>
    </location>
</feature>
<sequence>MSTTTARRAGPREWGGLAVLSLPTVLLGLDVTVLYLALPSLAEDLRPTGTEALWIMDAYGFLIAGFLITMGTLGDRIGRRKLLMIGAAAFGAVSVVAAYSTSAELLIGARAALGIAGATLMPSTLALISNMFADARQRSLAIGVWATSFALGMAIGPLVGGAMLAEFWWGSAFLLAVPVAIVLLVAAPVLIPEYRAPQSGRFDFLSVALSLIAILPVIYAVKRFAKDGIDGPTILATVVGLAFAVLFVRRQGNLTSPLLDVRLFADRTFSAALSILLVGLVGVGGVMLLVTQQLQLVEELSPVEAGVWMGPPALMMFVAAIGSPLVARRVRPGIVVGVTLALSTVGYVLLTLVNATGGIVLVVIGFGLVYLGLGAIAALGTDLVVGAAPPEKAGSAAAMSETVQELGLALGVAILGSLATAVYRGDIDDEIPAGTPDGVAEAAGDSLAGASSVANRLPPGLLDQAKEAATSGLNVATLVAAIGILTLSFLSVVALRHIGTIGDDEPEDSEAVPVQHAGSEI</sequence>
<feature type="transmembrane region" description="Helical" evidence="7">
    <location>
        <begin position="82"/>
        <end position="101"/>
    </location>
</feature>
<dbReference type="Pfam" id="PF07690">
    <property type="entry name" value="MFS_1"/>
    <property type="match status" value="1"/>
</dbReference>
<feature type="transmembrane region" description="Helical" evidence="7">
    <location>
        <begin position="309"/>
        <end position="327"/>
    </location>
</feature>
<dbReference type="RefSeq" id="WP_344543197.1">
    <property type="nucleotide sequence ID" value="NZ_BAAATD010000005.1"/>
</dbReference>
<reference evidence="10" key="1">
    <citation type="journal article" date="2019" name="Int. J. Syst. Evol. Microbiol.">
        <title>The Global Catalogue of Microorganisms (GCM) 10K type strain sequencing project: providing services to taxonomists for standard genome sequencing and annotation.</title>
        <authorList>
            <consortium name="The Broad Institute Genomics Platform"/>
            <consortium name="The Broad Institute Genome Sequencing Center for Infectious Disease"/>
            <person name="Wu L."/>
            <person name="Ma J."/>
        </authorList>
    </citation>
    <scope>NUCLEOTIDE SEQUENCE [LARGE SCALE GENOMIC DNA]</scope>
    <source>
        <strain evidence="10">JCM 6833</strain>
    </source>
</reference>
<gene>
    <name evidence="9" type="ORF">GCM10010411_41490</name>
</gene>
<dbReference type="PANTHER" id="PTHR42718:SF47">
    <property type="entry name" value="METHYL VIOLOGEN RESISTANCE PROTEIN SMVA"/>
    <property type="match status" value="1"/>
</dbReference>
<evidence type="ECO:0000256" key="3">
    <source>
        <dbReference type="ARBA" id="ARBA00022475"/>
    </source>
</evidence>
<feature type="transmembrane region" description="Helical" evidence="7">
    <location>
        <begin position="52"/>
        <end position="70"/>
    </location>
</feature>